<keyword evidence="1" id="KW-1133">Transmembrane helix</keyword>
<reference evidence="2" key="1">
    <citation type="journal article" date="2020" name="Stud. Mycol.">
        <title>101 Dothideomycetes genomes: a test case for predicting lifestyles and emergence of pathogens.</title>
        <authorList>
            <person name="Haridas S."/>
            <person name="Albert R."/>
            <person name="Binder M."/>
            <person name="Bloem J."/>
            <person name="Labutti K."/>
            <person name="Salamov A."/>
            <person name="Andreopoulos B."/>
            <person name="Baker S."/>
            <person name="Barry K."/>
            <person name="Bills G."/>
            <person name="Bluhm B."/>
            <person name="Cannon C."/>
            <person name="Castanera R."/>
            <person name="Culley D."/>
            <person name="Daum C."/>
            <person name="Ezra D."/>
            <person name="Gonzalez J."/>
            <person name="Henrissat B."/>
            <person name="Kuo A."/>
            <person name="Liang C."/>
            <person name="Lipzen A."/>
            <person name="Lutzoni F."/>
            <person name="Magnuson J."/>
            <person name="Mondo S."/>
            <person name="Nolan M."/>
            <person name="Ohm R."/>
            <person name="Pangilinan J."/>
            <person name="Park H.-J."/>
            <person name="Ramirez L."/>
            <person name="Alfaro M."/>
            <person name="Sun H."/>
            <person name="Tritt A."/>
            <person name="Yoshinaga Y."/>
            <person name="Zwiers L.-H."/>
            <person name="Turgeon B."/>
            <person name="Goodwin S."/>
            <person name="Spatafora J."/>
            <person name="Crous P."/>
            <person name="Grigoriev I."/>
        </authorList>
    </citation>
    <scope>NUCLEOTIDE SEQUENCE</scope>
    <source>
        <strain evidence="2">CBS 207.26</strain>
    </source>
</reference>
<proteinExistence type="predicted"/>
<dbReference type="EMBL" id="ML994624">
    <property type="protein sequence ID" value="KAF2188401.1"/>
    <property type="molecule type" value="Genomic_DNA"/>
</dbReference>
<dbReference type="Proteomes" id="UP000800200">
    <property type="component" value="Unassembled WGS sequence"/>
</dbReference>
<dbReference type="OrthoDB" id="3944440at2759"/>
<evidence type="ECO:0000313" key="3">
    <source>
        <dbReference type="Proteomes" id="UP000800200"/>
    </source>
</evidence>
<feature type="transmembrane region" description="Helical" evidence="1">
    <location>
        <begin position="116"/>
        <end position="134"/>
    </location>
</feature>
<feature type="transmembrane region" description="Helical" evidence="1">
    <location>
        <begin position="28"/>
        <end position="47"/>
    </location>
</feature>
<dbReference type="AlphaFoldDB" id="A0A6A6E946"/>
<evidence type="ECO:0000313" key="2">
    <source>
        <dbReference type="EMBL" id="KAF2188401.1"/>
    </source>
</evidence>
<protein>
    <submittedName>
        <fullName evidence="2">Uncharacterized protein</fullName>
    </submittedName>
</protein>
<keyword evidence="1" id="KW-0472">Membrane</keyword>
<accession>A0A6A6E946</accession>
<sequence>MTQSTLRKAKPQRAVFTRDNPSSLLGDIFWILAAICAILVLTAQDLVQRRSEFRFVINGSADNVDFTNIDPVRVAQYLTNHTELIQKELKYGNMRIHFLASIIDPLPKSISRPSSFTYFVAIFCFLFFILRFAIRYNNWRYNKYFISAAWLVFGFALGATPLGLGLSIHVGLKMSWPFLGALSVVVHRLLGDRAWKPDGDTIVKDAEYGPLGDSESSAKKNDR</sequence>
<feature type="transmembrane region" description="Helical" evidence="1">
    <location>
        <begin position="146"/>
        <end position="168"/>
    </location>
</feature>
<organism evidence="2 3">
    <name type="scientific">Zopfia rhizophila CBS 207.26</name>
    <dbReference type="NCBI Taxonomy" id="1314779"/>
    <lineage>
        <taxon>Eukaryota</taxon>
        <taxon>Fungi</taxon>
        <taxon>Dikarya</taxon>
        <taxon>Ascomycota</taxon>
        <taxon>Pezizomycotina</taxon>
        <taxon>Dothideomycetes</taxon>
        <taxon>Dothideomycetes incertae sedis</taxon>
        <taxon>Zopfiaceae</taxon>
        <taxon>Zopfia</taxon>
    </lineage>
</organism>
<keyword evidence="1" id="KW-0812">Transmembrane</keyword>
<gene>
    <name evidence="2" type="ORF">K469DRAFT_748700</name>
</gene>
<evidence type="ECO:0000256" key="1">
    <source>
        <dbReference type="SAM" id="Phobius"/>
    </source>
</evidence>
<name>A0A6A6E946_9PEZI</name>
<keyword evidence="3" id="KW-1185">Reference proteome</keyword>